<dbReference type="PANTHER" id="PTHR33392:SF6">
    <property type="entry name" value="POLYISOPRENYL-TEICHOIC ACID--PEPTIDOGLYCAN TEICHOIC ACID TRANSFERASE TAGU"/>
    <property type="match status" value="1"/>
</dbReference>
<feature type="compositionally biased region" description="Basic residues" evidence="2">
    <location>
        <begin position="93"/>
        <end position="107"/>
    </location>
</feature>
<evidence type="ECO:0000313" key="6">
    <source>
        <dbReference type="EMBL" id="GAA1923789.1"/>
    </source>
</evidence>
<dbReference type="InterPro" id="IPR050922">
    <property type="entry name" value="LytR/CpsA/Psr_CW_biosynth"/>
</dbReference>
<evidence type="ECO:0000259" key="5">
    <source>
        <dbReference type="Pfam" id="PF13399"/>
    </source>
</evidence>
<dbReference type="EMBL" id="BAAAMJ010000034">
    <property type="protein sequence ID" value="GAA1923789.1"/>
    <property type="molecule type" value="Genomic_DNA"/>
</dbReference>
<proteinExistence type="inferred from homology"/>
<feature type="compositionally biased region" description="Acidic residues" evidence="2">
    <location>
        <begin position="569"/>
        <end position="578"/>
    </location>
</feature>
<feature type="domain" description="LytR/CpsA/Psr regulator C-terminal" evidence="5">
    <location>
        <begin position="458"/>
        <end position="548"/>
    </location>
</feature>
<keyword evidence="3" id="KW-0812">Transmembrane</keyword>
<feature type="compositionally biased region" description="Low complexity" evidence="2">
    <location>
        <begin position="38"/>
        <end position="72"/>
    </location>
</feature>
<feature type="region of interest" description="Disordered" evidence="2">
    <location>
        <begin position="1"/>
        <end position="107"/>
    </location>
</feature>
<dbReference type="NCBIfam" id="TIGR00350">
    <property type="entry name" value="lytR_cpsA_psr"/>
    <property type="match status" value="1"/>
</dbReference>
<feature type="region of interest" description="Disordered" evidence="2">
    <location>
        <begin position="435"/>
        <end position="455"/>
    </location>
</feature>
<evidence type="ECO:0000256" key="1">
    <source>
        <dbReference type="ARBA" id="ARBA00006068"/>
    </source>
</evidence>
<dbReference type="InterPro" id="IPR027381">
    <property type="entry name" value="LytR/CpsA/Psr_C"/>
</dbReference>
<dbReference type="Proteomes" id="UP001501303">
    <property type="component" value="Unassembled WGS sequence"/>
</dbReference>
<organism evidence="6 7">
    <name type="scientific">Streptomyces sodiiphilus</name>
    <dbReference type="NCBI Taxonomy" id="226217"/>
    <lineage>
        <taxon>Bacteria</taxon>
        <taxon>Bacillati</taxon>
        <taxon>Actinomycetota</taxon>
        <taxon>Actinomycetes</taxon>
        <taxon>Kitasatosporales</taxon>
        <taxon>Streptomycetaceae</taxon>
        <taxon>Streptomyces</taxon>
    </lineage>
</organism>
<name>A0ABN2PLN0_9ACTN</name>
<keyword evidence="3" id="KW-1133">Transmembrane helix</keyword>
<feature type="domain" description="Cell envelope-related transcriptional attenuator" evidence="4">
    <location>
        <begin position="184"/>
        <end position="347"/>
    </location>
</feature>
<dbReference type="Pfam" id="PF03816">
    <property type="entry name" value="LytR_cpsA_psr"/>
    <property type="match status" value="1"/>
</dbReference>
<dbReference type="InterPro" id="IPR004474">
    <property type="entry name" value="LytR_CpsA_psr"/>
</dbReference>
<sequence>MDAHGRGDAGEIDPADQWVFNPDTGSYELRLTGTDRVPTGSAAGARTARGAARTGAPRRGTASPGRRAAPAGDRPPPGAGDRQVPAQRDRRAPRNRRKQKEVKRRSGRKRALMWVGGALAMLLIVGAAGVFWAYQRLNDNIDKVDVGIRNPATSDGPVNILFIGTDQRLGEGNSGYGDAGSEGHADTTILLHVSADRSHATALSIPRDLITDIPDCETIGSDGSTTVIPGDQRVRFNQSYGQKGRDPGCTWRTVEQLTGLEINHFMMADFNAVKDLSTAVGGVPVCVAKDIDDPKSHLKLSAGTHRVEGEEALAFVRTRYAVGHGSDLSRIGLQQQFLASMAREMKSGDTLTNPVKLWDLAEAVTNAMTVDTGIGSINKLSDLARDLSRVEVSDITFVTLPVIDNPDEEVRATVVLDEAKAAPLFRMLQEDISLTSPEAEDEDGKNGDDAPEMAPASEVRVDIYNGGSRIGAAQETLDWLQNTHGVHLSTNAGNAGTPQQTTTLEHGPDQAGQAARLADLMGLPKDGLRELPQETGDVPMTLVLGDDFRGAGTPVEVPAKKPKDLDSVMADDEDVCAS</sequence>
<dbReference type="PANTHER" id="PTHR33392">
    <property type="entry name" value="POLYISOPRENYL-TEICHOIC ACID--PEPTIDOGLYCAN TEICHOIC ACID TRANSFERASE TAGU"/>
    <property type="match status" value="1"/>
</dbReference>
<dbReference type="Gene3D" id="3.40.630.190">
    <property type="entry name" value="LCP protein"/>
    <property type="match status" value="1"/>
</dbReference>
<dbReference type="RefSeq" id="WP_344263489.1">
    <property type="nucleotide sequence ID" value="NZ_BAAAMJ010000034.1"/>
</dbReference>
<keyword evidence="7" id="KW-1185">Reference proteome</keyword>
<evidence type="ECO:0000256" key="3">
    <source>
        <dbReference type="SAM" id="Phobius"/>
    </source>
</evidence>
<evidence type="ECO:0000259" key="4">
    <source>
        <dbReference type="Pfam" id="PF03816"/>
    </source>
</evidence>
<feature type="region of interest" description="Disordered" evidence="2">
    <location>
        <begin position="549"/>
        <end position="578"/>
    </location>
</feature>
<feature type="transmembrane region" description="Helical" evidence="3">
    <location>
        <begin position="111"/>
        <end position="134"/>
    </location>
</feature>
<keyword evidence="3" id="KW-0472">Membrane</keyword>
<accession>A0ABN2PLN0</accession>
<evidence type="ECO:0000256" key="2">
    <source>
        <dbReference type="SAM" id="MobiDB-lite"/>
    </source>
</evidence>
<comment type="similarity">
    <text evidence="1">Belongs to the LytR/CpsA/Psr (LCP) family.</text>
</comment>
<gene>
    <name evidence="6" type="ORF">GCM10009716_35230</name>
</gene>
<reference evidence="6 7" key="1">
    <citation type="journal article" date="2019" name="Int. J. Syst. Evol. Microbiol.">
        <title>The Global Catalogue of Microorganisms (GCM) 10K type strain sequencing project: providing services to taxonomists for standard genome sequencing and annotation.</title>
        <authorList>
            <consortium name="The Broad Institute Genomics Platform"/>
            <consortium name="The Broad Institute Genome Sequencing Center for Infectious Disease"/>
            <person name="Wu L."/>
            <person name="Ma J."/>
        </authorList>
    </citation>
    <scope>NUCLEOTIDE SEQUENCE [LARGE SCALE GENOMIC DNA]</scope>
    <source>
        <strain evidence="6 7">JCM 13581</strain>
    </source>
</reference>
<comment type="caution">
    <text evidence="6">The sequence shown here is derived from an EMBL/GenBank/DDBJ whole genome shotgun (WGS) entry which is preliminary data.</text>
</comment>
<dbReference type="Pfam" id="PF13399">
    <property type="entry name" value="LytR_C"/>
    <property type="match status" value="1"/>
</dbReference>
<protein>
    <submittedName>
        <fullName evidence="6">LCP family protein</fullName>
    </submittedName>
</protein>
<evidence type="ECO:0000313" key="7">
    <source>
        <dbReference type="Proteomes" id="UP001501303"/>
    </source>
</evidence>